<sequence length="373" mass="42979">MKKNLIVLLVCMIFFTGCSSLCITSNAMSSDESIVQAYTVSLEKSNLRTYIDVYESQLLYMEIGRTAVEFFIYNFQTGENQSVGHVSDFALKGRSNVMIDDILYFYISTYSDNDMKNVLYAVDFSEMKMTPISENLYLQKLIPVVEMNNQIIALQGNALSDGSMNTFLETITKDGDFKQISMDSSKVYSTSAECNIIYIDSDNEYLYVLERAKNNSDTQYFLNKYDLDFICVGTIDITSIFRDYEITDNIGVFYAFDNYFCITDYSGVSIICKYIDKEIEMLLCEANLEYIPNSNNKTGYELFYLRNTNDIYRLNKQTGALEIQNYSMENEQFVIRCVLSYDNMLMISKYSLSETDTKDKLYLVPFTDNSLSN</sequence>
<feature type="signal peptide" evidence="1">
    <location>
        <begin position="1"/>
        <end position="22"/>
    </location>
</feature>
<dbReference type="EMBL" id="JAJEQN010000081">
    <property type="protein sequence ID" value="MCC2223146.1"/>
    <property type="molecule type" value="Genomic_DNA"/>
</dbReference>
<accession>A0AAE3E8M0</accession>
<name>A0AAE3E8M0_9FIRM</name>
<gene>
    <name evidence="2" type="ORF">LKD48_16245</name>
</gene>
<keyword evidence="3" id="KW-1185">Reference proteome</keyword>
<evidence type="ECO:0000313" key="3">
    <source>
        <dbReference type="Proteomes" id="UP001198200"/>
    </source>
</evidence>
<feature type="chain" id="PRO_5042206046" evidence="1">
    <location>
        <begin position="23"/>
        <end position="373"/>
    </location>
</feature>
<dbReference type="PROSITE" id="PS51257">
    <property type="entry name" value="PROKAR_LIPOPROTEIN"/>
    <property type="match status" value="1"/>
</dbReference>
<proteinExistence type="predicted"/>
<keyword evidence="1" id="KW-0732">Signal</keyword>
<reference evidence="2 3" key="1">
    <citation type="submission" date="2021-10" db="EMBL/GenBank/DDBJ databases">
        <title>Anaerobic single-cell dispensing facilitates the cultivation of human gut bacteria.</title>
        <authorList>
            <person name="Afrizal A."/>
        </authorList>
    </citation>
    <scope>NUCLEOTIDE SEQUENCE [LARGE SCALE GENOMIC DNA]</scope>
    <source>
        <strain evidence="2 3">CLA-AA-H224</strain>
    </source>
</reference>
<evidence type="ECO:0000256" key="1">
    <source>
        <dbReference type="SAM" id="SignalP"/>
    </source>
</evidence>
<organism evidence="2 3">
    <name type="scientific">Anthropogastromicrobium aceti</name>
    <dbReference type="NCBI Taxonomy" id="2981768"/>
    <lineage>
        <taxon>Bacteria</taxon>
        <taxon>Bacillati</taxon>
        <taxon>Bacillota</taxon>
        <taxon>Clostridia</taxon>
        <taxon>Lachnospirales</taxon>
        <taxon>Lachnospiraceae</taxon>
        <taxon>Anthropogastromicrobium</taxon>
    </lineage>
</organism>
<evidence type="ECO:0000313" key="2">
    <source>
        <dbReference type="EMBL" id="MCC2223146.1"/>
    </source>
</evidence>
<dbReference type="Proteomes" id="UP001198200">
    <property type="component" value="Unassembled WGS sequence"/>
</dbReference>
<dbReference type="AlphaFoldDB" id="A0AAE3E8M0"/>
<comment type="caution">
    <text evidence="2">The sequence shown here is derived from an EMBL/GenBank/DDBJ whole genome shotgun (WGS) entry which is preliminary data.</text>
</comment>
<dbReference type="RefSeq" id="WP_308732622.1">
    <property type="nucleotide sequence ID" value="NZ_JAJEQN010000081.1"/>
</dbReference>
<protein>
    <submittedName>
        <fullName evidence="2">PilN domain-containing protein</fullName>
    </submittedName>
</protein>